<dbReference type="Proteomes" id="UP000823616">
    <property type="component" value="Unassembled WGS sequence"/>
</dbReference>
<protein>
    <submittedName>
        <fullName evidence="3">ATP-dependent sacrificial sulfur transferase LarE</fullName>
    </submittedName>
</protein>
<dbReference type="Pfam" id="PF00733">
    <property type="entry name" value="Asn_synthase"/>
    <property type="match status" value="1"/>
</dbReference>
<sequence>MEHALAEKLDMLKTELRALGKTAVAFSGGVDSAFLLKTARSVLGENLAAFTVCSPAFPARERTAARAFCAEERIPLHTVMLEEKDTDAFSANPPDRCYHCKRILLEKMLAAAGALGFSSLCEGSNADDTGDYRPGLKAAAELGVKSPLLDCGLRKAEVRALARQSGIAFWDKPSSACLASRIPYGEPLTKEKLEKIERAENFLQDMGFRGVRVRLHGGNTARIECAENSFPELLARRKDIVQALRAAGFVYVTLDLQGYRTGSMNEVLGI</sequence>
<dbReference type="Gene3D" id="3.40.50.620">
    <property type="entry name" value="HUPs"/>
    <property type="match status" value="1"/>
</dbReference>
<dbReference type="CDD" id="cd01990">
    <property type="entry name" value="LarE-like"/>
    <property type="match status" value="1"/>
</dbReference>
<organism evidence="3 4">
    <name type="scientific">Candidatus Avitreponema avistercoris</name>
    <dbReference type="NCBI Taxonomy" id="2840705"/>
    <lineage>
        <taxon>Bacteria</taxon>
        <taxon>Pseudomonadati</taxon>
        <taxon>Spirochaetota</taxon>
        <taxon>Spirochaetia</taxon>
        <taxon>Spirochaetales</taxon>
        <taxon>Candidatus Avitreponema</taxon>
    </lineage>
</organism>
<dbReference type="InterPro" id="IPR005232">
    <property type="entry name" value="LarE"/>
</dbReference>
<proteinExistence type="predicted"/>
<dbReference type="InterPro" id="IPR014729">
    <property type="entry name" value="Rossmann-like_a/b/a_fold"/>
</dbReference>
<dbReference type="EMBL" id="JADIMS010000069">
    <property type="protein sequence ID" value="MBO8450297.1"/>
    <property type="molecule type" value="Genomic_DNA"/>
</dbReference>
<dbReference type="PIRSF" id="PIRSF006661">
    <property type="entry name" value="PP-lp_UCP006661"/>
    <property type="match status" value="1"/>
</dbReference>
<feature type="active site" description="Nucleophile and sulfur donor" evidence="1">
    <location>
        <position position="177"/>
    </location>
</feature>
<dbReference type="InterPro" id="IPR001962">
    <property type="entry name" value="Asn_synthase"/>
</dbReference>
<reference evidence="3" key="2">
    <citation type="journal article" date="2021" name="PeerJ">
        <title>Extensive microbial diversity within the chicken gut microbiome revealed by metagenomics and culture.</title>
        <authorList>
            <person name="Gilroy R."/>
            <person name="Ravi A."/>
            <person name="Getino M."/>
            <person name="Pursley I."/>
            <person name="Horton D.L."/>
            <person name="Alikhan N.F."/>
            <person name="Baker D."/>
            <person name="Gharbi K."/>
            <person name="Hall N."/>
            <person name="Watson M."/>
            <person name="Adriaenssens E.M."/>
            <person name="Foster-Nyarko E."/>
            <person name="Jarju S."/>
            <person name="Secka A."/>
            <person name="Antonio M."/>
            <person name="Oren A."/>
            <person name="Chaudhuri R.R."/>
            <person name="La Ragione R."/>
            <person name="Hildebrand F."/>
            <person name="Pallen M.J."/>
        </authorList>
    </citation>
    <scope>NUCLEOTIDE SEQUENCE</scope>
    <source>
        <strain evidence="3">B3-4054</strain>
    </source>
</reference>
<dbReference type="SUPFAM" id="SSF52402">
    <property type="entry name" value="Adenine nucleotide alpha hydrolases-like"/>
    <property type="match status" value="1"/>
</dbReference>
<comment type="caution">
    <text evidence="3">The sequence shown here is derived from an EMBL/GenBank/DDBJ whole genome shotgun (WGS) entry which is preliminary data.</text>
</comment>
<dbReference type="PANTHER" id="PTHR43169:SF2">
    <property type="entry name" value="NAD_GMP SYNTHASE DOMAIN-CONTAINING PROTEIN"/>
    <property type="match status" value="1"/>
</dbReference>
<evidence type="ECO:0000313" key="3">
    <source>
        <dbReference type="EMBL" id="MBO8450297.1"/>
    </source>
</evidence>
<reference evidence="3" key="1">
    <citation type="submission" date="2020-10" db="EMBL/GenBank/DDBJ databases">
        <authorList>
            <person name="Gilroy R."/>
        </authorList>
    </citation>
    <scope>NUCLEOTIDE SEQUENCE</scope>
    <source>
        <strain evidence="3">B3-4054</strain>
    </source>
</reference>
<name>A0A9D9EM04_9SPIR</name>
<dbReference type="AlphaFoldDB" id="A0A9D9EM04"/>
<evidence type="ECO:0000259" key="2">
    <source>
        <dbReference type="Pfam" id="PF00733"/>
    </source>
</evidence>
<gene>
    <name evidence="3" type="primary">larE</name>
    <name evidence="3" type="ORF">IAA96_04240</name>
</gene>
<dbReference type="PANTHER" id="PTHR43169">
    <property type="entry name" value="EXSB FAMILY PROTEIN"/>
    <property type="match status" value="1"/>
</dbReference>
<dbReference type="GO" id="GO:0016783">
    <property type="term" value="F:sulfurtransferase activity"/>
    <property type="evidence" value="ECO:0007669"/>
    <property type="project" value="InterPro"/>
</dbReference>
<feature type="domain" description="Asparagine synthetase" evidence="2">
    <location>
        <begin position="13"/>
        <end position="86"/>
    </location>
</feature>
<evidence type="ECO:0000256" key="1">
    <source>
        <dbReference type="PIRSR" id="PIRSR006661-1"/>
    </source>
</evidence>
<keyword evidence="3" id="KW-0808">Transferase</keyword>
<evidence type="ECO:0000313" key="4">
    <source>
        <dbReference type="Proteomes" id="UP000823616"/>
    </source>
</evidence>
<dbReference type="GO" id="GO:0006529">
    <property type="term" value="P:asparagine biosynthetic process"/>
    <property type="evidence" value="ECO:0007669"/>
    <property type="project" value="InterPro"/>
</dbReference>
<accession>A0A9D9EM04</accession>
<dbReference type="InterPro" id="IPR052188">
    <property type="entry name" value="Ni-pincer_cofactor_biosynth"/>
</dbReference>
<dbReference type="NCBIfam" id="TIGR00268">
    <property type="entry name" value="ATP-dependent sacrificial sulfur transferase LarE"/>
    <property type="match status" value="1"/>
</dbReference>
<dbReference type="GO" id="GO:0004066">
    <property type="term" value="F:asparagine synthase (glutamine-hydrolyzing) activity"/>
    <property type="evidence" value="ECO:0007669"/>
    <property type="project" value="InterPro"/>
</dbReference>